<comment type="similarity">
    <text evidence="1">Belongs to the short-chain dehydrogenases/reductases (SDR) family.</text>
</comment>
<dbReference type="PATRIC" id="fig|1280949.3.peg.1402"/>
<dbReference type="STRING" id="1280949.HAD_06895"/>
<dbReference type="PRINTS" id="PR00080">
    <property type="entry name" value="SDRFAMILY"/>
</dbReference>
<dbReference type="PROSITE" id="PS00061">
    <property type="entry name" value="ADH_SHORT"/>
    <property type="match status" value="1"/>
</dbReference>
<dbReference type="RefSeq" id="WP_035570167.1">
    <property type="nucleotide sequence ID" value="NZ_ARYH01000001.1"/>
</dbReference>
<organism evidence="3 4">
    <name type="scientific">Hyphomonas adhaerens MHS-3</name>
    <dbReference type="NCBI Taxonomy" id="1280949"/>
    <lineage>
        <taxon>Bacteria</taxon>
        <taxon>Pseudomonadati</taxon>
        <taxon>Pseudomonadota</taxon>
        <taxon>Alphaproteobacteria</taxon>
        <taxon>Hyphomonadales</taxon>
        <taxon>Hyphomonadaceae</taxon>
        <taxon>Hyphomonas</taxon>
    </lineage>
</organism>
<gene>
    <name evidence="3" type="ORF">HAD_06895</name>
</gene>
<dbReference type="PRINTS" id="PR00081">
    <property type="entry name" value="GDHRDH"/>
</dbReference>
<comment type="caution">
    <text evidence="3">The sequence shown here is derived from an EMBL/GenBank/DDBJ whole genome shotgun (WGS) entry which is preliminary data.</text>
</comment>
<protein>
    <submittedName>
        <fullName evidence="3">Short chain dehydrogenase</fullName>
    </submittedName>
</protein>
<evidence type="ECO:0000313" key="4">
    <source>
        <dbReference type="Proteomes" id="UP000027446"/>
    </source>
</evidence>
<sequence>MGRVSGKMALITGGAQGLGEATARMFAREGAKVAVTDVNGAGAEAVAASINEEHGAGTAFAWQHDVTDAARWQDVLKEAHAAMGGLNVLVNNAGIGSLGSVEDEDYETFKKVQAVDVDSIFLGCKYAIPLMRDHGLGSIINISSIAGIIASANYVSYNTAKAAVRHISKSIALHCAKSTGGQIRCNSVHPVFINTPILDRTKEMFGEEEALAKLGRQIPLGKVGEPDDIAYAVLYLASDESKLVTGIELKVDGGISAM</sequence>
<dbReference type="FunFam" id="3.40.50.720:FF:000084">
    <property type="entry name" value="Short-chain dehydrogenase reductase"/>
    <property type="match status" value="1"/>
</dbReference>
<dbReference type="GO" id="GO:0016491">
    <property type="term" value="F:oxidoreductase activity"/>
    <property type="evidence" value="ECO:0007669"/>
    <property type="project" value="UniProtKB-KW"/>
</dbReference>
<dbReference type="NCBIfam" id="NF005473">
    <property type="entry name" value="PRK07069.1"/>
    <property type="match status" value="1"/>
</dbReference>
<dbReference type="EMBL" id="ARYH01000001">
    <property type="protein sequence ID" value="KCZ85390.1"/>
    <property type="molecule type" value="Genomic_DNA"/>
</dbReference>
<dbReference type="InterPro" id="IPR002347">
    <property type="entry name" value="SDR_fam"/>
</dbReference>
<dbReference type="PANTHER" id="PTHR43639">
    <property type="entry name" value="OXIDOREDUCTASE, SHORT-CHAIN DEHYDROGENASE/REDUCTASE FAMILY (AFU_ORTHOLOGUE AFUA_5G02870)"/>
    <property type="match status" value="1"/>
</dbReference>
<dbReference type="OrthoDB" id="198783at2"/>
<accession>A0A069E530</accession>
<dbReference type="AlphaFoldDB" id="A0A069E530"/>
<dbReference type="InterPro" id="IPR020904">
    <property type="entry name" value="Sc_DH/Rdtase_CS"/>
</dbReference>
<evidence type="ECO:0000256" key="2">
    <source>
        <dbReference type="ARBA" id="ARBA00023002"/>
    </source>
</evidence>
<dbReference type="SUPFAM" id="SSF51735">
    <property type="entry name" value="NAD(P)-binding Rossmann-fold domains"/>
    <property type="match status" value="1"/>
</dbReference>
<dbReference type="InterPro" id="IPR036291">
    <property type="entry name" value="NAD(P)-bd_dom_sf"/>
</dbReference>
<evidence type="ECO:0000313" key="3">
    <source>
        <dbReference type="EMBL" id="KCZ85390.1"/>
    </source>
</evidence>
<keyword evidence="2" id="KW-0560">Oxidoreductase</keyword>
<proteinExistence type="inferred from homology"/>
<dbReference type="NCBIfam" id="NF005559">
    <property type="entry name" value="PRK07231.1"/>
    <property type="match status" value="1"/>
</dbReference>
<dbReference type="eggNOG" id="COG1028">
    <property type="taxonomic scope" value="Bacteria"/>
</dbReference>
<keyword evidence="4" id="KW-1185">Reference proteome</keyword>
<reference evidence="3 4" key="1">
    <citation type="journal article" date="2014" name="Antonie Van Leeuwenhoek">
        <title>Hyphomonas beringensis sp. nov. and Hyphomonas chukchiensis sp. nov., isolated from surface seawater of the Bering Sea and Chukchi Sea.</title>
        <authorList>
            <person name="Li C."/>
            <person name="Lai Q."/>
            <person name="Li G."/>
            <person name="Dong C."/>
            <person name="Wang J."/>
            <person name="Liao Y."/>
            <person name="Shao Z."/>
        </authorList>
    </citation>
    <scope>NUCLEOTIDE SEQUENCE [LARGE SCALE GENOMIC DNA]</scope>
    <source>
        <strain evidence="3 4">MHS-3</strain>
    </source>
</reference>
<dbReference type="Pfam" id="PF13561">
    <property type="entry name" value="adh_short_C2"/>
    <property type="match status" value="1"/>
</dbReference>
<dbReference type="Proteomes" id="UP000027446">
    <property type="component" value="Unassembled WGS sequence"/>
</dbReference>
<dbReference type="Gene3D" id="3.40.50.720">
    <property type="entry name" value="NAD(P)-binding Rossmann-like Domain"/>
    <property type="match status" value="1"/>
</dbReference>
<name>A0A069E530_9PROT</name>
<evidence type="ECO:0000256" key="1">
    <source>
        <dbReference type="ARBA" id="ARBA00006484"/>
    </source>
</evidence>
<dbReference type="PANTHER" id="PTHR43639:SF1">
    <property type="entry name" value="SHORT-CHAIN DEHYDROGENASE_REDUCTASE FAMILY PROTEIN"/>
    <property type="match status" value="1"/>
</dbReference>